<proteinExistence type="predicted"/>
<name>A0AB35YR79_9FLAO</name>
<dbReference type="Proteomes" id="UP001390963">
    <property type="component" value="Unassembled WGS sequence"/>
</dbReference>
<feature type="non-terminal residue" evidence="1">
    <location>
        <position position="638"/>
    </location>
</feature>
<dbReference type="AlphaFoldDB" id="A0AB35YR79"/>
<gene>
    <name evidence="2" type="ORF">VZD24_02460</name>
    <name evidence="1" type="ORF">VZD85_05645</name>
</gene>
<evidence type="ECO:0000313" key="1">
    <source>
        <dbReference type="EMBL" id="MEM0517826.1"/>
    </source>
</evidence>
<dbReference type="Gene3D" id="2.60.40.10">
    <property type="entry name" value="Immunoglobulins"/>
    <property type="match status" value="1"/>
</dbReference>
<evidence type="ECO:0000313" key="4">
    <source>
        <dbReference type="Proteomes" id="UP001390963"/>
    </source>
</evidence>
<protein>
    <recommendedName>
        <fullName evidence="5">CARDB domain-containing protein</fullName>
    </recommendedName>
</protein>
<evidence type="ECO:0000313" key="2">
    <source>
        <dbReference type="EMBL" id="MEM0572367.1"/>
    </source>
</evidence>
<comment type="caution">
    <text evidence="1">The sequence shown here is derived from an EMBL/GenBank/DDBJ whole genome shotgun (WGS) entry which is preliminary data.</text>
</comment>
<dbReference type="RefSeq" id="WP_342686955.1">
    <property type="nucleotide sequence ID" value="NZ_JAZBJM010000002.1"/>
</dbReference>
<reference evidence="1 4" key="1">
    <citation type="submission" date="2024-01" db="EMBL/GenBank/DDBJ databases">
        <title>Aequorivita flavus sp. nov., isolated from deep-sea sediment.</title>
        <authorList>
            <person name="Chen X."/>
        </authorList>
    </citation>
    <scope>NUCLEOTIDE SEQUENCE</scope>
    <source>
        <strain evidence="1">MCCC 1A16923</strain>
        <strain evidence="2 4">MCCC 1A16935</strain>
    </source>
</reference>
<sequence length="638" mass="68767">MKKLILFFTIIFPVFVFSQPIDLFQQFNGRYDFTAVGNTLNEFPNFPDNNGNVYCGQLLQSSATLNLNPGQTFVSAHLYWGSIGTGDFDVALNGTAISAQRIFSHTFNGNPYFSAYADVTALVGATGNGTYTFSDMDVQALLPQYCGTNFGGWAIYVIFEDPSLRLNQISLFDGLESVSANNNNLNITLTNIEVSSDVLSKIGFLAWEGEEEIANGESLFINGTLISNALNPPTNAFNGTNSYIGPPGNAQNYNMDLDFYDLTGIVAQGDTSILIELESHQDFIMVNNIITSVNSELPDATIEIDDLGVLCENNDIDVEYTVYNVNSTSPLPANVPIAFYADAVLIGQTTTNNIIPIGGSESGTITLNIPVATPNNFNLRAVVDDIGNGTGIVSETNESNNEDVYPVDLSAAGILLNPGPACLGRPVILDSGVTDPPFNIQWFRNNIAIPGATNSTLVVTTDGIYRVEAVDGICRVDSNSVVITFRPQPTANPPVDLYQCDDGTTAGVFNLTDNDANILGAQDPAQFTIKYYQSYQDSFDDTNEILGGVHIIVPPSPQTIYARIEDNSGSCFDLTDFEIYFSRAIAGLVPATASYCDSDGDGGEFVDLATEFNSLVLDGEPSSRYNITYHGSQADADN</sequence>
<dbReference type="EMBL" id="JBANCF010000002">
    <property type="protein sequence ID" value="MEM0572367.1"/>
    <property type="molecule type" value="Genomic_DNA"/>
</dbReference>
<keyword evidence="4" id="KW-1185">Reference proteome</keyword>
<dbReference type="InterPro" id="IPR013783">
    <property type="entry name" value="Ig-like_fold"/>
</dbReference>
<dbReference type="EMBL" id="JAZBJM010000002">
    <property type="protein sequence ID" value="MEM0517826.1"/>
    <property type="molecule type" value="Genomic_DNA"/>
</dbReference>
<accession>A0AB35YR79</accession>
<organism evidence="1 3">
    <name type="scientific">Aequorivita flava</name>
    <dbReference type="NCBI Taxonomy" id="3114371"/>
    <lineage>
        <taxon>Bacteria</taxon>
        <taxon>Pseudomonadati</taxon>
        <taxon>Bacteroidota</taxon>
        <taxon>Flavobacteriia</taxon>
        <taxon>Flavobacteriales</taxon>
        <taxon>Flavobacteriaceae</taxon>
        <taxon>Aequorivita</taxon>
    </lineage>
</organism>
<evidence type="ECO:0008006" key="5">
    <source>
        <dbReference type="Google" id="ProtNLM"/>
    </source>
</evidence>
<dbReference type="Proteomes" id="UP001388259">
    <property type="component" value="Unassembled WGS sequence"/>
</dbReference>
<evidence type="ECO:0000313" key="3">
    <source>
        <dbReference type="Proteomes" id="UP001388259"/>
    </source>
</evidence>